<dbReference type="Gene3D" id="1.20.120.450">
    <property type="entry name" value="dinb family like domain"/>
    <property type="match status" value="1"/>
</dbReference>
<dbReference type="Proteomes" id="UP001061361">
    <property type="component" value="Chromosome"/>
</dbReference>
<keyword evidence="3" id="KW-1185">Reference proteome</keyword>
<dbReference type="Pfam" id="PF12867">
    <property type="entry name" value="DinB_2"/>
    <property type="match status" value="1"/>
</dbReference>
<dbReference type="SUPFAM" id="SSF109854">
    <property type="entry name" value="DinB/YfiT-like putative metalloenzymes"/>
    <property type="match status" value="1"/>
</dbReference>
<proteinExistence type="predicted"/>
<dbReference type="InterPro" id="IPR024775">
    <property type="entry name" value="DinB-like"/>
</dbReference>
<sequence>MSDAFSPEIQAILSSLYGSPAILEELLLSIPADALNQKRGQGFWSLHEHAAHLADVQPMILERLRRITSEDMAEFVPFIPGEDETAESPALPSVEMILTRFRSVRQEQVELLEKAGESAWEKRAIHPEYDQYGQLILARHILMHDHWHMYRMEELWLTKDEFLTKLEG</sequence>
<evidence type="ECO:0000313" key="2">
    <source>
        <dbReference type="EMBL" id="BDQ32811.1"/>
    </source>
</evidence>
<evidence type="ECO:0000259" key="1">
    <source>
        <dbReference type="Pfam" id="PF12867"/>
    </source>
</evidence>
<feature type="domain" description="DinB-like" evidence="1">
    <location>
        <begin position="18"/>
        <end position="149"/>
    </location>
</feature>
<organism evidence="2 3">
    <name type="scientific">Pseudodesulfovibrio portus</name>
    <dbReference type="NCBI Taxonomy" id="231439"/>
    <lineage>
        <taxon>Bacteria</taxon>
        <taxon>Pseudomonadati</taxon>
        <taxon>Thermodesulfobacteriota</taxon>
        <taxon>Desulfovibrionia</taxon>
        <taxon>Desulfovibrionales</taxon>
        <taxon>Desulfovibrionaceae</taxon>
    </lineage>
</organism>
<dbReference type="InterPro" id="IPR034660">
    <property type="entry name" value="DinB/YfiT-like"/>
</dbReference>
<name>A0ABN6RU00_9BACT</name>
<protein>
    <recommendedName>
        <fullName evidence="1">DinB-like domain-containing protein</fullName>
    </recommendedName>
</protein>
<accession>A0ABN6RU00</accession>
<gene>
    <name evidence="2" type="ORF">JCM14722_03530</name>
</gene>
<reference evidence="2" key="1">
    <citation type="submission" date="2022-08" db="EMBL/GenBank/DDBJ databases">
        <title>Genome Sequence of the sulphate-reducing bacterium, Pseudodesulfovibrio portus JCM14722.</title>
        <authorList>
            <person name="Kondo R."/>
            <person name="Kataoka T."/>
        </authorList>
    </citation>
    <scope>NUCLEOTIDE SEQUENCE</scope>
    <source>
        <strain evidence="2">JCM 14722</strain>
    </source>
</reference>
<dbReference type="EMBL" id="AP026708">
    <property type="protein sequence ID" value="BDQ32811.1"/>
    <property type="molecule type" value="Genomic_DNA"/>
</dbReference>
<evidence type="ECO:0000313" key="3">
    <source>
        <dbReference type="Proteomes" id="UP001061361"/>
    </source>
</evidence>